<dbReference type="NCBIfam" id="TIGR04155">
    <property type="entry name" value="cyano_PEP"/>
    <property type="match status" value="1"/>
</dbReference>
<sequence length="216" mass="22891">MNLSNQIKFAAIAASVASVSVLTSSPAEAVTFNIGDRFTANAQFTLVGDSSTSLFFDFLDVDGNTGGPGNFGIDNFTAVGSFVDYTTGSQVRSEYTIQNVDFGSATQVANFLTFNDGLGGLDEWSMDLTSINVVSDSAVNNMRFVDIYATALFRGDNVAQGGGGYQGLIRIDREFNTAQFDFEVTSVPEPMGIIGAGVAFGMMAGLLKRQPSKKES</sequence>
<dbReference type="RefSeq" id="WP_006616012.1">
    <property type="nucleotide sequence ID" value="NZ_BIMW01000101.1"/>
</dbReference>
<reference evidence="2 3" key="1">
    <citation type="journal article" date="2019" name="J Genomics">
        <title>The Draft Genome of a Hydrogen-producing Cyanobacterium, Arthrospira platensis NIES-46.</title>
        <authorList>
            <person name="Suzuki S."/>
            <person name="Yamaguchi H."/>
            <person name="Kawachi M."/>
        </authorList>
    </citation>
    <scope>NUCLEOTIDE SEQUENCE [LARGE SCALE GENOMIC DNA]</scope>
    <source>
        <strain evidence="2 3">NIES-46</strain>
    </source>
</reference>
<feature type="signal peptide" evidence="1">
    <location>
        <begin position="1"/>
        <end position="29"/>
    </location>
</feature>
<organism evidence="2 3">
    <name type="scientific">Limnospira platensis NIES-46</name>
    <dbReference type="NCBI Taxonomy" id="1236695"/>
    <lineage>
        <taxon>Bacteria</taxon>
        <taxon>Bacillati</taxon>
        <taxon>Cyanobacteriota</taxon>
        <taxon>Cyanophyceae</taxon>
        <taxon>Oscillatoriophycideae</taxon>
        <taxon>Oscillatoriales</taxon>
        <taxon>Sirenicapillariaceae</taxon>
        <taxon>Limnospira</taxon>
    </lineage>
</organism>
<gene>
    <name evidence="2" type="ORF">NIES46_25540</name>
</gene>
<dbReference type="GeneID" id="301683393"/>
<evidence type="ECO:0008006" key="4">
    <source>
        <dbReference type="Google" id="ProtNLM"/>
    </source>
</evidence>
<name>A0A5M3T9L4_LIMPL</name>
<evidence type="ECO:0000256" key="1">
    <source>
        <dbReference type="SAM" id="SignalP"/>
    </source>
</evidence>
<evidence type="ECO:0000313" key="2">
    <source>
        <dbReference type="EMBL" id="GCE94496.1"/>
    </source>
</evidence>
<feature type="chain" id="PRO_5047393257" description="PEP-CTERM protein-sorting domain-containing protein" evidence="1">
    <location>
        <begin position="30"/>
        <end position="216"/>
    </location>
</feature>
<dbReference type="Proteomes" id="UP000326169">
    <property type="component" value="Unassembled WGS sequence"/>
</dbReference>
<evidence type="ECO:0000313" key="3">
    <source>
        <dbReference type="Proteomes" id="UP000326169"/>
    </source>
</evidence>
<protein>
    <recommendedName>
        <fullName evidence="4">PEP-CTERM protein-sorting domain-containing protein</fullName>
    </recommendedName>
</protein>
<comment type="caution">
    <text evidence="2">The sequence shown here is derived from an EMBL/GenBank/DDBJ whole genome shotgun (WGS) entry which is preliminary data.</text>
</comment>
<keyword evidence="1" id="KW-0732">Signal</keyword>
<dbReference type="InterPro" id="IPR026374">
    <property type="entry name" value="Cyano_PEP"/>
</dbReference>
<dbReference type="EMBL" id="BIMW01000101">
    <property type="protein sequence ID" value="GCE94496.1"/>
    <property type="molecule type" value="Genomic_DNA"/>
</dbReference>
<accession>A0A5M3T9L4</accession>
<keyword evidence="3" id="KW-1185">Reference proteome</keyword>
<proteinExistence type="predicted"/>